<proteinExistence type="predicted"/>
<keyword evidence="2" id="KW-0472">Membrane</keyword>
<dbReference type="PANTHER" id="PTHR22746:SF10">
    <property type="entry name" value="GUANINE NUCLEOTIDE EXCHANGE FACTOR SUBUNIT RIC1"/>
    <property type="match status" value="1"/>
</dbReference>
<dbReference type="HOGENOM" id="CLU_290709_0_0_1"/>
<gene>
    <name evidence="4" type="ORF">JL09_g801</name>
</gene>
<dbReference type="EMBL" id="JQFK01000004">
    <property type="protein sequence ID" value="KGK40078.1"/>
    <property type="molecule type" value="Genomic_DNA"/>
</dbReference>
<dbReference type="VEuPathDB" id="FungiDB:C5L36_0E01200"/>
<feature type="domain" description="RIC1 C-terminal alpha solenoid region" evidence="3">
    <location>
        <begin position="862"/>
        <end position="1038"/>
    </location>
</feature>
<name>A0A099P4X0_PICKU</name>
<accession>A0A099P4X0</accession>
<evidence type="ECO:0000259" key="3">
    <source>
        <dbReference type="Pfam" id="PF07064"/>
    </source>
</evidence>
<sequence>MHWPSSIKQIQKLTEVEPLDNLKKPNDSHTYKPDPHDDEIIDLLTNYSNGLPYAILTYRSLYIFDWKHKVLVNVHIRSNESVENYGSNISVKLSPNLQTFAVLTDKNTILVYTVKLKTDTELFSTFNKEGKLLQNGYPITSYQEDPMIYGGIDSKYINNKDGQGQGIVKNILSSFIGSDDAEAPVFDFGLRLKLILNVVSPVVAYCFTNSIELMLINSQPHAFQVIHLANTDNKKSEKGQVLDGSSESIKFALSDEVKWFNDPEINGGSEIVGLDYNYDLACFLWWNEGGGLLLVRKRHDTKQLHLDATVVYKAIKGSAKVVSALTNHFGNTINILLDDGSILIYKLNTDLSCKLLKKIEAPSTSKNPKGIVLHPHGDSILVYYENGWNIYSVLGNLNFSTFEYDSMSISNCKKIQYLNAYELILVNKSNEIILIDLTVCNSGDGFNNLSMKRPLLCDGEKIWIFKAYEKKLIEHYHFNYNINDVTNKETDLWLAEMLPLKFKVKNTSIRSVSVSDDGNNVCVVGNYDVIVYSIVNRQWKYMEVIEQSAAFEKSESIINKCIWWKNYLILGAVSGTKQKKHSQVIIFSTKILEKKVPFSYDFVVWNFEFEETQYDEYFVNFNVDLHSDILFVMTNELNCYTWNLELTTNHVEKVRGDQQSSFISEDFLTSKKSSITLQRSTVYQLKSCFNENDESIILNFSTILRLSECGLLFLTNTDLYYIKKKRDLNTNSMTNVVYLINDSVEYVHKLNNSLVCLFDGSQLIHYNLSDDSDITKLKPIKISTGNENFSADNCVELKYIGVCSYPITTIPNQNIMFGIQVDCYNKVKLKLTTNRKNYLEDLINHYILSNMEVKKLEEDSNAMNITTVYAKFSKFKNFKFVMEKLLFHYLHNCYEDKNYDSNDDYFNRLYSLINLTGNPYEIILNCLKKTETHLWTIYFSKAKENPRFIFNKLFTENDSQRLTAHYFIIMMNYEYYGTKTNNKKSKKKNKGSKTDSYSLTSSDQDMVVNILKKLIISKDFETSFELIRFLKVIDQEMTHNCLEKMKKSLLKN</sequence>
<dbReference type="GO" id="GO:0006886">
    <property type="term" value="P:intracellular protein transport"/>
    <property type="evidence" value="ECO:0007669"/>
    <property type="project" value="InterPro"/>
</dbReference>
<organism evidence="4 5">
    <name type="scientific">Pichia kudriavzevii</name>
    <name type="common">Yeast</name>
    <name type="synonym">Issatchenkia orientalis</name>
    <dbReference type="NCBI Taxonomy" id="4909"/>
    <lineage>
        <taxon>Eukaryota</taxon>
        <taxon>Fungi</taxon>
        <taxon>Dikarya</taxon>
        <taxon>Ascomycota</taxon>
        <taxon>Saccharomycotina</taxon>
        <taxon>Pichiomycetes</taxon>
        <taxon>Pichiales</taxon>
        <taxon>Pichiaceae</taxon>
        <taxon>Pichia</taxon>
    </lineage>
</organism>
<dbReference type="GO" id="GO:0034066">
    <property type="term" value="C:Ric1-Rgp1 guanyl-nucleotide exchange factor complex"/>
    <property type="evidence" value="ECO:0007669"/>
    <property type="project" value="InterPro"/>
</dbReference>
<dbReference type="InterPro" id="IPR040096">
    <property type="entry name" value="Ric1"/>
</dbReference>
<dbReference type="AlphaFoldDB" id="A0A099P4X0"/>
<comment type="subcellular location">
    <subcellularLocation>
        <location evidence="1">Membrane</location>
    </subcellularLocation>
</comment>
<evidence type="ECO:0000313" key="4">
    <source>
        <dbReference type="EMBL" id="KGK40078.1"/>
    </source>
</evidence>
<dbReference type="PANTHER" id="PTHR22746">
    <property type="entry name" value="RAB6A-GEF COMPLEX PARTNER PROTEIN 1"/>
    <property type="match status" value="1"/>
</dbReference>
<protein>
    <recommendedName>
        <fullName evidence="3">RIC1 C-terminal alpha solenoid region domain-containing protein</fullName>
    </recommendedName>
</protein>
<comment type="caution">
    <text evidence="4">The sequence shown here is derived from an EMBL/GenBank/DDBJ whole genome shotgun (WGS) entry which is preliminary data.</text>
</comment>
<dbReference type="Pfam" id="PF07064">
    <property type="entry name" value="RIC1"/>
    <property type="match status" value="1"/>
</dbReference>
<dbReference type="SUPFAM" id="SSF82171">
    <property type="entry name" value="DPP6 N-terminal domain-like"/>
    <property type="match status" value="1"/>
</dbReference>
<evidence type="ECO:0000256" key="2">
    <source>
        <dbReference type="ARBA" id="ARBA00023136"/>
    </source>
</evidence>
<dbReference type="GO" id="GO:0042147">
    <property type="term" value="P:retrograde transport, endosome to Golgi"/>
    <property type="evidence" value="ECO:0007669"/>
    <property type="project" value="TreeGrafter"/>
</dbReference>
<dbReference type="GO" id="GO:0000139">
    <property type="term" value="C:Golgi membrane"/>
    <property type="evidence" value="ECO:0007669"/>
    <property type="project" value="TreeGrafter"/>
</dbReference>
<evidence type="ECO:0000256" key="1">
    <source>
        <dbReference type="ARBA" id="ARBA00004370"/>
    </source>
</evidence>
<evidence type="ECO:0000313" key="5">
    <source>
        <dbReference type="Proteomes" id="UP000029867"/>
    </source>
</evidence>
<dbReference type="eggNOG" id="KOG2006">
    <property type="taxonomic scope" value="Eukaryota"/>
</dbReference>
<dbReference type="GO" id="GO:0005829">
    <property type="term" value="C:cytosol"/>
    <property type="evidence" value="ECO:0007669"/>
    <property type="project" value="TreeGrafter"/>
</dbReference>
<reference evidence="5" key="1">
    <citation type="journal article" date="2014" name="Microb. Cell Fact.">
        <title>Exploiting Issatchenkia orientalis SD108 for succinic acid production.</title>
        <authorList>
            <person name="Xiao H."/>
            <person name="Shao Z."/>
            <person name="Jiang Y."/>
            <person name="Dole S."/>
            <person name="Zhao H."/>
        </authorList>
    </citation>
    <scope>NUCLEOTIDE SEQUENCE [LARGE SCALE GENOMIC DNA]</scope>
    <source>
        <strain evidence="5">SD108</strain>
    </source>
</reference>
<dbReference type="InterPro" id="IPR009771">
    <property type="entry name" value="RIC1_C"/>
</dbReference>
<dbReference type="Proteomes" id="UP000029867">
    <property type="component" value="Unassembled WGS sequence"/>
</dbReference>